<gene>
    <name evidence="3" type="ORF">C1637_16700</name>
    <name evidence="2" type="ORF">EG342_20540</name>
</gene>
<dbReference type="EMBL" id="CP033924">
    <property type="protein sequence ID" value="AZA84127.1"/>
    <property type="molecule type" value="Genomic_DNA"/>
</dbReference>
<dbReference type="Proteomes" id="UP000279972">
    <property type="component" value="Chromosome"/>
</dbReference>
<dbReference type="SUPFAM" id="SSF53474">
    <property type="entry name" value="alpha/beta-Hydrolases"/>
    <property type="match status" value="1"/>
</dbReference>
<protein>
    <submittedName>
        <fullName evidence="2">Alpha/beta fold hydrolase</fullName>
    </submittedName>
    <submittedName>
        <fullName evidence="3">Alpha/beta hydrolase</fullName>
    </submittedName>
</protein>
<dbReference type="PANTHER" id="PTHR11614">
    <property type="entry name" value="PHOSPHOLIPASE-RELATED"/>
    <property type="match status" value="1"/>
</dbReference>
<dbReference type="InterPro" id="IPR022742">
    <property type="entry name" value="Hydrolase_4"/>
</dbReference>
<dbReference type="RefSeq" id="WP_103292787.1">
    <property type="nucleotide sequence ID" value="NZ_CP033924.1"/>
</dbReference>
<sequence length="314" mass="36048">MIKENSAYLQSNSIENIITHEIYYTVFQPEMPIKASIIILHGLQEHSGRYTGFARHLASQGFAVLTYDHLGHGKTAKSKEQLGFFMLKNAKEQLIYDAKLMAELMDNSFPDAPIFIIGHSMGSFITRCLLRQSSIHFNGAVIIGTENKPAGTSVITGILYFLDVIAPRHRSQLINNLFRKLNNGYFKNKSGNHPFNQPDQKVSLRNRLRDSSFTNNVFYTLFSLIETATEKRWTRSISRQFPFLFINTNPAENLNKRLQSTVEFLKNDGFKNVELAVHSDIQDKVPNKTINKQFFENISSWLNKVFEEMPIENF</sequence>
<keyword evidence="3" id="KW-0378">Hydrolase</keyword>
<evidence type="ECO:0000313" key="5">
    <source>
        <dbReference type="Proteomes" id="UP000279972"/>
    </source>
</evidence>
<evidence type="ECO:0000313" key="3">
    <source>
        <dbReference type="EMBL" id="PNW12682.1"/>
    </source>
</evidence>
<dbReference type="GO" id="GO:0016787">
    <property type="term" value="F:hydrolase activity"/>
    <property type="evidence" value="ECO:0007669"/>
    <property type="project" value="UniProtKB-KW"/>
</dbReference>
<dbReference type="OrthoDB" id="9780932at2"/>
<accession>A0A3G6RKU4</accession>
<dbReference type="KEGG" id="clac:EG342_20540"/>
<reference evidence="2 5" key="2">
    <citation type="submission" date="2018-11" db="EMBL/GenBank/DDBJ databases">
        <title>Proposal to divide the Flavobacteriaceae and reorganize its genera based on Amino Acid Identity values calculated from whole genome sequences.</title>
        <authorList>
            <person name="Nicholson A.C."/>
            <person name="Gulvik C.A."/>
            <person name="Whitney A.M."/>
            <person name="Humrighouse B.W."/>
            <person name="Bell M."/>
            <person name="Holmes B."/>
            <person name="Steigerwalt A.G."/>
            <person name="Villarma A."/>
            <person name="Sheth M."/>
            <person name="Batra D."/>
            <person name="Pryor J."/>
            <person name="Bernardet J.-F."/>
            <person name="Hugo C."/>
            <person name="Kampfer P."/>
            <person name="Newman J."/>
            <person name="McQuiston J.R."/>
        </authorList>
    </citation>
    <scope>NUCLEOTIDE SEQUENCE [LARGE SCALE GENOMIC DNA]</scope>
    <source>
        <strain evidence="2 5">KC_1864</strain>
    </source>
</reference>
<dbReference type="InterPro" id="IPR051044">
    <property type="entry name" value="MAG_DAG_Lipase"/>
</dbReference>
<reference evidence="3 4" key="1">
    <citation type="submission" date="2018-01" db="EMBL/GenBank/DDBJ databases">
        <title>Draft genome sequences of Chryseobacterium lactis NCTC11390, Chryseobacterium oncorhynchi 701B-08, and Chryseobacterium viscerum 687B-08.</title>
        <authorList>
            <person name="Jeong J.-J."/>
            <person name="Lee Y.J."/>
            <person name="Park B."/>
            <person name="Choi I.-G."/>
            <person name="Kim K.D."/>
        </authorList>
    </citation>
    <scope>NUCLEOTIDE SEQUENCE [LARGE SCALE GENOMIC DNA]</scope>
    <source>
        <strain evidence="3 4">NCTC11390</strain>
    </source>
</reference>
<organism evidence="3 4">
    <name type="scientific">Chryseobacterium lactis</name>
    <dbReference type="NCBI Taxonomy" id="1241981"/>
    <lineage>
        <taxon>Bacteria</taxon>
        <taxon>Pseudomonadati</taxon>
        <taxon>Bacteroidota</taxon>
        <taxon>Flavobacteriia</taxon>
        <taxon>Flavobacteriales</taxon>
        <taxon>Weeksellaceae</taxon>
        <taxon>Chryseobacterium group</taxon>
        <taxon>Chryseobacterium</taxon>
    </lineage>
</organism>
<evidence type="ECO:0000259" key="1">
    <source>
        <dbReference type="Pfam" id="PF12146"/>
    </source>
</evidence>
<keyword evidence="5" id="KW-1185">Reference proteome</keyword>
<dbReference type="AlphaFoldDB" id="A0A3G6RKU4"/>
<dbReference type="EMBL" id="PPEH01000006">
    <property type="protein sequence ID" value="PNW12682.1"/>
    <property type="molecule type" value="Genomic_DNA"/>
</dbReference>
<dbReference type="Proteomes" id="UP000236262">
    <property type="component" value="Unassembled WGS sequence"/>
</dbReference>
<evidence type="ECO:0000313" key="2">
    <source>
        <dbReference type="EMBL" id="AZA84127.1"/>
    </source>
</evidence>
<evidence type="ECO:0000313" key="4">
    <source>
        <dbReference type="Proteomes" id="UP000236262"/>
    </source>
</evidence>
<dbReference type="Gene3D" id="3.40.50.1820">
    <property type="entry name" value="alpha/beta hydrolase"/>
    <property type="match status" value="1"/>
</dbReference>
<proteinExistence type="predicted"/>
<dbReference type="InterPro" id="IPR029058">
    <property type="entry name" value="AB_hydrolase_fold"/>
</dbReference>
<feature type="domain" description="Serine aminopeptidase S33" evidence="1">
    <location>
        <begin position="33"/>
        <end position="228"/>
    </location>
</feature>
<name>A0A3G6RKU4_CHRLC</name>
<dbReference type="Pfam" id="PF12146">
    <property type="entry name" value="Hydrolase_4"/>
    <property type="match status" value="1"/>
</dbReference>